<dbReference type="Proteomes" id="UP000297245">
    <property type="component" value="Unassembled WGS sequence"/>
</dbReference>
<evidence type="ECO:0000313" key="1">
    <source>
        <dbReference type="EMBL" id="THV03186.1"/>
    </source>
</evidence>
<gene>
    <name evidence="1" type="ORF">K435DRAFT_297955</name>
</gene>
<proteinExistence type="predicted"/>
<accession>A0A4V4HHL2</accession>
<evidence type="ECO:0000313" key="2">
    <source>
        <dbReference type="Proteomes" id="UP000297245"/>
    </source>
</evidence>
<organism evidence="1 2">
    <name type="scientific">Dendrothele bispora (strain CBS 962.96)</name>
    <dbReference type="NCBI Taxonomy" id="1314807"/>
    <lineage>
        <taxon>Eukaryota</taxon>
        <taxon>Fungi</taxon>
        <taxon>Dikarya</taxon>
        <taxon>Basidiomycota</taxon>
        <taxon>Agaricomycotina</taxon>
        <taxon>Agaricomycetes</taxon>
        <taxon>Agaricomycetidae</taxon>
        <taxon>Agaricales</taxon>
        <taxon>Agaricales incertae sedis</taxon>
        <taxon>Dendrothele</taxon>
    </lineage>
</organism>
<dbReference type="AlphaFoldDB" id="A0A4V4HHL2"/>
<dbReference type="EMBL" id="ML179069">
    <property type="protein sequence ID" value="THV03186.1"/>
    <property type="molecule type" value="Genomic_DNA"/>
</dbReference>
<protein>
    <submittedName>
        <fullName evidence="1">Uncharacterized protein</fullName>
    </submittedName>
</protein>
<reference evidence="1 2" key="1">
    <citation type="journal article" date="2019" name="Nat. Ecol. Evol.">
        <title>Megaphylogeny resolves global patterns of mushroom evolution.</title>
        <authorList>
            <person name="Varga T."/>
            <person name="Krizsan K."/>
            <person name="Foldi C."/>
            <person name="Dima B."/>
            <person name="Sanchez-Garcia M."/>
            <person name="Sanchez-Ramirez S."/>
            <person name="Szollosi G.J."/>
            <person name="Szarkandi J.G."/>
            <person name="Papp V."/>
            <person name="Albert L."/>
            <person name="Andreopoulos W."/>
            <person name="Angelini C."/>
            <person name="Antonin V."/>
            <person name="Barry K.W."/>
            <person name="Bougher N.L."/>
            <person name="Buchanan P."/>
            <person name="Buyck B."/>
            <person name="Bense V."/>
            <person name="Catcheside P."/>
            <person name="Chovatia M."/>
            <person name="Cooper J."/>
            <person name="Damon W."/>
            <person name="Desjardin D."/>
            <person name="Finy P."/>
            <person name="Geml J."/>
            <person name="Haridas S."/>
            <person name="Hughes K."/>
            <person name="Justo A."/>
            <person name="Karasinski D."/>
            <person name="Kautmanova I."/>
            <person name="Kiss B."/>
            <person name="Kocsube S."/>
            <person name="Kotiranta H."/>
            <person name="LaButti K.M."/>
            <person name="Lechner B.E."/>
            <person name="Liimatainen K."/>
            <person name="Lipzen A."/>
            <person name="Lukacs Z."/>
            <person name="Mihaltcheva S."/>
            <person name="Morgado L.N."/>
            <person name="Niskanen T."/>
            <person name="Noordeloos M.E."/>
            <person name="Ohm R.A."/>
            <person name="Ortiz-Santana B."/>
            <person name="Ovrebo C."/>
            <person name="Racz N."/>
            <person name="Riley R."/>
            <person name="Savchenko A."/>
            <person name="Shiryaev A."/>
            <person name="Soop K."/>
            <person name="Spirin V."/>
            <person name="Szebenyi C."/>
            <person name="Tomsovsky M."/>
            <person name="Tulloss R.E."/>
            <person name="Uehling J."/>
            <person name="Grigoriev I.V."/>
            <person name="Vagvolgyi C."/>
            <person name="Papp T."/>
            <person name="Martin F.M."/>
            <person name="Miettinen O."/>
            <person name="Hibbett D.S."/>
            <person name="Nagy L.G."/>
        </authorList>
    </citation>
    <scope>NUCLEOTIDE SEQUENCE [LARGE SCALE GENOMIC DNA]</scope>
    <source>
        <strain evidence="1 2">CBS 962.96</strain>
    </source>
</reference>
<name>A0A4V4HHL2_DENBC</name>
<keyword evidence="2" id="KW-1185">Reference proteome</keyword>
<dbReference type="OrthoDB" id="2565179at2759"/>
<sequence length="962" mass="109959">MAGWLHKPVRLCAHRLLIPDVLVQRVNIHSSSDHYALNRLRRFLGSPSPNAFSPEQLEQLYKSVKRHKMHSQLTPNQLSAIIGIYGRLSLPANSPRIKGRFAMRSGAKQDYWSFVLELVQDKSRLGLELNDGDRYWLMFARLQQFHSLKDVAPDRAFAALAEVHDHYEAISSRTQVPEILVPYLETLLSSKDNEHETQAINHLSDLLAVHSNIHSRLLALLWNLLIQPAESVASQPKDHFLHTMCNRLSMRHPHNSASQGRAMATHRFDPSSRRHVPLALGIPQLIASLTSTLFPLYTIPVPLSVKQWAFHQAHTVLSPSPQNSTSVRWNNLSLLALYHLSKSDSSSNAKLFRNPFPSTFEDWHIVLALGLLEIVMSDNSQIDQLRTITRNVWRTWRDGMSSNSAARPIFVERAVLSSFLKLAGKLRHTKLLEDCFDYVTVNNLLVLAETRADKAQVGCLMGNFMEASVLCHGPRWDQFLESITREPESVGVVAGIVLEELRHRQIGLAYDFYKFCRRSRISIPPSTIVALGCALSHSRYDIAVHMLRDQALSITQIESLLQAILEAIRVQRCRYLNPTLASIVARCMEQVYCQPEAKADLDTWPINYRIRYILPLLVIAGYTKETLRLIQCIHQTRSSFFTPHFFRRMLRVLLRHRQYTAAVTLYNLHGIDATPAQKDFLRRQLVLGLTGGGAVRLARRHSSECSSIPGLREMVARRVGFRLFAPDRSKSIRVLHLIRWQQRQQQDSGERSINVPAFKSTFFILINSKRPIAALRLFQSHVSSLDPTSKTWFGNVFLHRLLRYSTRTRNERGIKKVFETKRFLTRRMGFEEDRVTVNIIVKALLRWKHVFDAENVQALFDNLVRSGYPAAARWRRKNNVPFGTRATSGVSSSVASSWLSNLSSEISFERHTKPLYKMFIKAFHVRQDVSSAQTVVGILKEEEAKAICVAQRQRVGMRECVM</sequence>